<evidence type="ECO:0000313" key="3">
    <source>
        <dbReference type="EMBL" id="MBO8407047.1"/>
    </source>
</evidence>
<dbReference type="PANTHER" id="PTHR36571:SF1">
    <property type="entry name" value="PROTEIN YGIW"/>
    <property type="match status" value="1"/>
</dbReference>
<dbReference type="SUPFAM" id="SSF101756">
    <property type="entry name" value="Hypothetical protein YgiW"/>
    <property type="match status" value="1"/>
</dbReference>
<dbReference type="AlphaFoldDB" id="A0A940DCR1"/>
<reference evidence="3" key="1">
    <citation type="submission" date="2020-10" db="EMBL/GenBank/DDBJ databases">
        <authorList>
            <person name="Gilroy R."/>
        </authorList>
    </citation>
    <scope>NUCLEOTIDE SEQUENCE</scope>
    <source>
        <strain evidence="3">B1-16210</strain>
    </source>
</reference>
<dbReference type="NCBIfam" id="NF033674">
    <property type="entry name" value="stress_OB_fold"/>
    <property type="match status" value="1"/>
</dbReference>
<feature type="chain" id="PRO_5037413887" evidence="2">
    <location>
        <begin position="21"/>
        <end position="127"/>
    </location>
</feature>
<gene>
    <name evidence="3" type="ORF">IAC77_01135</name>
</gene>
<accession>A0A940DCR1</accession>
<evidence type="ECO:0000256" key="1">
    <source>
        <dbReference type="ARBA" id="ARBA00022729"/>
    </source>
</evidence>
<evidence type="ECO:0000313" key="4">
    <source>
        <dbReference type="Proteomes" id="UP000721442"/>
    </source>
</evidence>
<dbReference type="InterPro" id="IPR005220">
    <property type="entry name" value="CarO-like"/>
</dbReference>
<keyword evidence="1 2" id="KW-0732">Signal</keyword>
<comment type="caution">
    <text evidence="3">The sequence shown here is derived from an EMBL/GenBank/DDBJ whole genome shotgun (WGS) entry which is preliminary data.</text>
</comment>
<proteinExistence type="predicted"/>
<sequence>MKKIFTMAAVIAMASGAAMADFQSNTPQQAAVNARGGFVGGSEVVSTVKQAKEMRDDVPVIVQGKILQRMGDDKYLFEDATDSITVEIDDEDWRGQTVTPNDTVKLYGEIDSGMFKTEIDVDYVEKL</sequence>
<name>A0A940DCR1_9PROT</name>
<feature type="signal peptide" evidence="2">
    <location>
        <begin position="1"/>
        <end position="20"/>
    </location>
</feature>
<dbReference type="Pfam" id="PF04076">
    <property type="entry name" value="BOF"/>
    <property type="match status" value="1"/>
</dbReference>
<organism evidence="3 4">
    <name type="scientific">Candidatus Enterousia excrementavium</name>
    <dbReference type="NCBI Taxonomy" id="2840789"/>
    <lineage>
        <taxon>Bacteria</taxon>
        <taxon>Pseudomonadati</taxon>
        <taxon>Pseudomonadota</taxon>
        <taxon>Alphaproteobacteria</taxon>
        <taxon>Candidatus Enterousia</taxon>
    </lineage>
</organism>
<protein>
    <submittedName>
        <fullName evidence="3">YgiW/YdeI family stress tolerance OB fold protein</fullName>
    </submittedName>
</protein>
<evidence type="ECO:0000256" key="2">
    <source>
        <dbReference type="SAM" id="SignalP"/>
    </source>
</evidence>
<reference evidence="3" key="2">
    <citation type="journal article" date="2021" name="PeerJ">
        <title>Extensive microbial diversity within the chicken gut microbiome revealed by metagenomics and culture.</title>
        <authorList>
            <person name="Gilroy R."/>
            <person name="Ravi A."/>
            <person name="Getino M."/>
            <person name="Pursley I."/>
            <person name="Horton D.L."/>
            <person name="Alikhan N.F."/>
            <person name="Baker D."/>
            <person name="Gharbi K."/>
            <person name="Hall N."/>
            <person name="Watson M."/>
            <person name="Adriaenssens E.M."/>
            <person name="Foster-Nyarko E."/>
            <person name="Jarju S."/>
            <person name="Secka A."/>
            <person name="Antonio M."/>
            <person name="Oren A."/>
            <person name="Chaudhuri R.R."/>
            <person name="La Ragione R."/>
            <person name="Hildebrand F."/>
            <person name="Pallen M.J."/>
        </authorList>
    </citation>
    <scope>NUCLEOTIDE SEQUENCE</scope>
    <source>
        <strain evidence="3">B1-16210</strain>
    </source>
</reference>
<dbReference type="EMBL" id="JADINE010000017">
    <property type="protein sequence ID" value="MBO8407047.1"/>
    <property type="molecule type" value="Genomic_DNA"/>
</dbReference>
<dbReference type="PANTHER" id="PTHR36571">
    <property type="entry name" value="PROTEIN YGIW"/>
    <property type="match status" value="1"/>
</dbReference>
<dbReference type="InterPro" id="IPR036700">
    <property type="entry name" value="BOBF_sf"/>
</dbReference>
<dbReference type="Proteomes" id="UP000721442">
    <property type="component" value="Unassembled WGS sequence"/>
</dbReference>
<dbReference type="Gene3D" id="2.40.50.200">
    <property type="entry name" value="Bacterial OB-fold"/>
    <property type="match status" value="1"/>
</dbReference>